<dbReference type="InterPro" id="IPR018666">
    <property type="entry name" value="DUF2125"/>
</dbReference>
<dbReference type="Proteomes" id="UP001589670">
    <property type="component" value="Unassembled WGS sequence"/>
</dbReference>
<evidence type="ECO:0000313" key="2">
    <source>
        <dbReference type="EMBL" id="MFB9148445.1"/>
    </source>
</evidence>
<organism evidence="2 3">
    <name type="scientific">Roseovarius ramblicola</name>
    <dbReference type="NCBI Taxonomy" id="2022336"/>
    <lineage>
        <taxon>Bacteria</taxon>
        <taxon>Pseudomonadati</taxon>
        <taxon>Pseudomonadota</taxon>
        <taxon>Alphaproteobacteria</taxon>
        <taxon>Rhodobacterales</taxon>
        <taxon>Roseobacteraceae</taxon>
        <taxon>Roseovarius</taxon>
    </lineage>
</organism>
<sequence>MPCLRAAPLLFLGLFAGPALADLTAADVWQDWQGQISHYGYEITGTPQEGGDRIVIPDLGLTQDLPDDGGRIDMRMGRIELRETGDGTVEVIYPPTMPMAVAITPDDDEPLTAVLTLSHEDLSITASGTPEEIDYEYAARSARVGIGEVTIGGAPVESLTGALSFEDLEGTSTMRMVEGARRIAQSLSSGPVSYMFNVVDDETGSVLDVAGDARTMRHESRVRLPEGVDLSDMAAALDAGFRVDSDLVLGTGTGRFEFAGDGERIAGNAQGERVSINGSLSRDGLIYESETEGLAVTTETDMFPMPLSYAIERAFARLDLPVSKGEALQDFGLSVDFAGLDLPEALWSLIDPEATLPRDPAHLAVDLTGTARLTTNIFDEAEIAALEESGESPGDLDSLALEKLAFSVAGARLTGEGAIEIGKAEGLDMPPAEGTVDLRLEGGEGLLQKLVDIGLVPEDQAMTARMMASMFANAVEGEDTLTSRIEIEKDGTVTVNGQRMR</sequence>
<dbReference type="Pfam" id="PF09898">
    <property type="entry name" value="DUF2125"/>
    <property type="match status" value="1"/>
</dbReference>
<proteinExistence type="predicted"/>
<keyword evidence="3" id="KW-1185">Reference proteome</keyword>
<protein>
    <submittedName>
        <fullName evidence="2">DUF2125 domain-containing protein</fullName>
    </submittedName>
</protein>
<feature type="chain" id="PRO_5045729675" evidence="1">
    <location>
        <begin position="22"/>
        <end position="501"/>
    </location>
</feature>
<comment type="caution">
    <text evidence="2">The sequence shown here is derived from an EMBL/GenBank/DDBJ whole genome shotgun (WGS) entry which is preliminary data.</text>
</comment>
<reference evidence="2 3" key="1">
    <citation type="submission" date="2024-09" db="EMBL/GenBank/DDBJ databases">
        <authorList>
            <person name="Sun Q."/>
            <person name="Mori K."/>
        </authorList>
    </citation>
    <scope>NUCLEOTIDE SEQUENCE [LARGE SCALE GENOMIC DNA]</scope>
    <source>
        <strain evidence="2 3">CECT 9424</strain>
    </source>
</reference>
<evidence type="ECO:0000256" key="1">
    <source>
        <dbReference type="SAM" id="SignalP"/>
    </source>
</evidence>
<gene>
    <name evidence="2" type="ORF">ACFFU4_01615</name>
</gene>
<dbReference type="RefSeq" id="WP_377066374.1">
    <property type="nucleotide sequence ID" value="NZ_JBHMEC010000003.1"/>
</dbReference>
<keyword evidence="1" id="KW-0732">Signal</keyword>
<feature type="signal peptide" evidence="1">
    <location>
        <begin position="1"/>
        <end position="21"/>
    </location>
</feature>
<name>A0ABV5HXK5_9RHOB</name>
<dbReference type="EMBL" id="JBHMEC010000003">
    <property type="protein sequence ID" value="MFB9148445.1"/>
    <property type="molecule type" value="Genomic_DNA"/>
</dbReference>
<accession>A0ABV5HXK5</accession>
<evidence type="ECO:0000313" key="3">
    <source>
        <dbReference type="Proteomes" id="UP001589670"/>
    </source>
</evidence>